<evidence type="ECO:0000256" key="2">
    <source>
        <dbReference type="SAM" id="Phobius"/>
    </source>
</evidence>
<feature type="non-terminal residue" evidence="3">
    <location>
        <position position="283"/>
    </location>
</feature>
<feature type="region of interest" description="Disordered" evidence="1">
    <location>
        <begin position="260"/>
        <end position="283"/>
    </location>
</feature>
<keyword evidence="2" id="KW-1133">Transmembrane helix</keyword>
<dbReference type="GeneID" id="28977449"/>
<dbReference type="OrthoDB" id="3258237at2759"/>
<dbReference type="Proteomes" id="UP000053890">
    <property type="component" value="Unassembled WGS sequence"/>
</dbReference>
<evidence type="ECO:0000313" key="3">
    <source>
        <dbReference type="EMBL" id="KPV74832.1"/>
    </source>
</evidence>
<protein>
    <submittedName>
        <fullName evidence="3">Uncharacterized protein</fullName>
    </submittedName>
</protein>
<dbReference type="Gene3D" id="2.60.120.260">
    <property type="entry name" value="Galactose-binding domain-like"/>
    <property type="match status" value="1"/>
</dbReference>
<dbReference type="RefSeq" id="XP_018270881.1">
    <property type="nucleotide sequence ID" value="XM_018417001.1"/>
</dbReference>
<evidence type="ECO:0000313" key="4">
    <source>
        <dbReference type="Proteomes" id="UP000053890"/>
    </source>
</evidence>
<organism evidence="3 4">
    <name type="scientific">Rhodotorula graminis (strain WP1)</name>
    <dbReference type="NCBI Taxonomy" id="578459"/>
    <lineage>
        <taxon>Eukaryota</taxon>
        <taxon>Fungi</taxon>
        <taxon>Dikarya</taxon>
        <taxon>Basidiomycota</taxon>
        <taxon>Pucciniomycotina</taxon>
        <taxon>Microbotryomycetes</taxon>
        <taxon>Sporidiobolales</taxon>
        <taxon>Sporidiobolaceae</taxon>
        <taxon>Rhodotorula</taxon>
    </lineage>
</organism>
<feature type="transmembrane region" description="Helical" evidence="2">
    <location>
        <begin position="213"/>
        <end position="237"/>
    </location>
</feature>
<dbReference type="EMBL" id="KQ474079">
    <property type="protein sequence ID" value="KPV74832.1"/>
    <property type="molecule type" value="Genomic_DNA"/>
</dbReference>
<sequence length="283" mass="29846">MLLYFDDNTDSAVSYSTAWTTYVRDTGAINATSWFGGTFHSCSASSETSLAAGCNATITFTGTKLWVVGDWNPRQGRFYCALLDEEQPWRWYSGSTLGSPVGAQSAGLNHTRCALSGLENKQHTVLFGQTQEDVVGNGVTLDYYVVENATDNAVSALTWSSDFSTAEPAADWGWSLVEPGTAAATASAVSSFTSSPASSTSTSSSSSGSNTTAIGAGVGVGVGLAVLFALAALLWIIRQRKRQSEARSVVTEPHHELKARSMRSFDGGTVPYAPTGASPADYR</sequence>
<reference evidence="3 4" key="1">
    <citation type="journal article" date="2015" name="Front. Microbiol.">
        <title>Genome sequence of the plant growth promoting endophytic yeast Rhodotorula graminis WP1.</title>
        <authorList>
            <person name="Firrincieli A."/>
            <person name="Otillar R."/>
            <person name="Salamov A."/>
            <person name="Schmutz J."/>
            <person name="Khan Z."/>
            <person name="Redman R.S."/>
            <person name="Fleck N.D."/>
            <person name="Lindquist E."/>
            <person name="Grigoriev I.V."/>
            <person name="Doty S.L."/>
        </authorList>
    </citation>
    <scope>NUCLEOTIDE SEQUENCE [LARGE SCALE GENOMIC DNA]</scope>
    <source>
        <strain evidence="3 4">WP1</strain>
    </source>
</reference>
<name>A0A194S2K7_RHOGW</name>
<dbReference type="STRING" id="578459.A0A194S2K7"/>
<keyword evidence="4" id="KW-1185">Reference proteome</keyword>
<proteinExistence type="predicted"/>
<keyword evidence="2" id="KW-0472">Membrane</keyword>
<gene>
    <name evidence="3" type="ORF">RHOBADRAFT_53767</name>
</gene>
<keyword evidence="2" id="KW-0812">Transmembrane</keyword>
<dbReference type="AlphaFoldDB" id="A0A194S2K7"/>
<accession>A0A194S2K7</accession>
<evidence type="ECO:0000256" key="1">
    <source>
        <dbReference type="SAM" id="MobiDB-lite"/>
    </source>
</evidence>
<dbReference type="OMA" id="INATAWY"/>